<organism evidence="2 3">
    <name type="scientific">Urochloa decumbens</name>
    <dbReference type="NCBI Taxonomy" id="240449"/>
    <lineage>
        <taxon>Eukaryota</taxon>
        <taxon>Viridiplantae</taxon>
        <taxon>Streptophyta</taxon>
        <taxon>Embryophyta</taxon>
        <taxon>Tracheophyta</taxon>
        <taxon>Spermatophyta</taxon>
        <taxon>Magnoliopsida</taxon>
        <taxon>Liliopsida</taxon>
        <taxon>Poales</taxon>
        <taxon>Poaceae</taxon>
        <taxon>PACMAD clade</taxon>
        <taxon>Panicoideae</taxon>
        <taxon>Panicodae</taxon>
        <taxon>Paniceae</taxon>
        <taxon>Melinidinae</taxon>
        <taxon>Urochloa</taxon>
    </lineage>
</organism>
<evidence type="ECO:0008006" key="4">
    <source>
        <dbReference type="Google" id="ProtNLM"/>
    </source>
</evidence>
<protein>
    <recommendedName>
        <fullName evidence="4">C2 NT-type domain-containing protein</fullName>
    </recommendedName>
</protein>
<dbReference type="AlphaFoldDB" id="A0ABC9CUG0"/>
<keyword evidence="3" id="KW-1185">Reference proteome</keyword>
<dbReference type="InterPro" id="IPR053253">
    <property type="entry name" value="Sex_diff_modulator"/>
</dbReference>
<dbReference type="EMBL" id="OZ075140">
    <property type="protein sequence ID" value="CAL5026233.1"/>
    <property type="molecule type" value="Genomic_DNA"/>
</dbReference>
<reference evidence="2" key="1">
    <citation type="submission" date="2024-10" db="EMBL/GenBank/DDBJ databases">
        <authorList>
            <person name="Ryan C."/>
        </authorList>
    </citation>
    <scope>NUCLEOTIDE SEQUENCE [LARGE SCALE GENOMIC DNA]</scope>
</reference>
<evidence type="ECO:0000313" key="3">
    <source>
        <dbReference type="Proteomes" id="UP001497457"/>
    </source>
</evidence>
<dbReference type="PANTHER" id="PTHR33087:SF31">
    <property type="entry name" value="OS06G0482850 PROTEIN"/>
    <property type="match status" value="1"/>
</dbReference>
<proteinExistence type="predicted"/>
<evidence type="ECO:0000256" key="1">
    <source>
        <dbReference type="SAM" id="MobiDB-lite"/>
    </source>
</evidence>
<feature type="region of interest" description="Disordered" evidence="1">
    <location>
        <begin position="277"/>
        <end position="354"/>
    </location>
</feature>
<dbReference type="PANTHER" id="PTHR33087">
    <property type="entry name" value="OS07G0539200 PROTEIN"/>
    <property type="match status" value="1"/>
</dbReference>
<gene>
    <name evidence="2" type="ORF">URODEC1_LOCUS78615</name>
</gene>
<accession>A0ABC9CUG0</accession>
<dbReference type="Proteomes" id="UP001497457">
    <property type="component" value="Chromosome 30rd"/>
</dbReference>
<name>A0ABC9CUG0_9POAL</name>
<evidence type="ECO:0000313" key="2">
    <source>
        <dbReference type="EMBL" id="CAL5026233.1"/>
    </source>
</evidence>
<feature type="compositionally biased region" description="Basic and acidic residues" evidence="1">
    <location>
        <begin position="281"/>
        <end position="297"/>
    </location>
</feature>
<sequence>MDSHEFPPGDTGFRPQKTLAAAARTQQLREEERELEMFTLVAVQRDCRVSLSCEMVLWDAPRQLGIPEHELAVEGLSKATFLLRFGSLQIRNVALAAREIQVGNCVLNIMPWSRRIGASVGRLRYRARVCLEGVPRHARNSSSVAQLFSNPSFIDEIDCTVEKPAERFTFNLWVWTDAPNDLALQGTLQIQEPIEYPEEQFFGIDTMEMPIERNAPVKTFNYDILIHLDRVLDYTPPFASSRSHSFDSSISDPPLPEYPEVFNFTWVLGFRDGARPTRRTPVHERLGGRENRPDRSPPRGGDGRGLGLRQWPPGSTQDVARMSNRRRDDAAGGRSGDYGGGHRRDADAEGDGGHVLLNGNGAAHCSAGPTIRRQMDGQVHTANEVPERRQMGPVQDMHIKQNGVHELPCHGTDTEDMLHPQKDPMLFEASLQDMARSTIPLQPDTAHESSNADSRDNLVGQVGDALQKCSVEPTSANADPSLPDPLAVKDCYAPDVLPGLELGDAQGMEEGLTQRYTANEETTELERKDMFKEPAAQDEHGLTRNLAQDEGLVTTQDEGLDATHKEIQDNEGGEPVGLGQASSNIGPLIDLNVQLEHEEHHLDAITADPLLSLLDQDLITSGVDRPVLAMADGRLNKELRDRKHTDKKGAGAFKGLMRKPIEDQATEILLKATGTIADDADHSDQAEQHFGEKFVEEIHSYMIQDMKVALGIQDAGGFPCLDALAIDAEE</sequence>